<dbReference type="Proteomes" id="UP000243342">
    <property type="component" value="Unassembled WGS sequence"/>
</dbReference>
<protein>
    <recommendedName>
        <fullName evidence="3">Wadjet protein JetD C-terminal domain-containing protein</fullName>
    </recommendedName>
</protein>
<accession>A0A1J7CAI9</accession>
<evidence type="ECO:0000313" key="2">
    <source>
        <dbReference type="Proteomes" id="UP000243342"/>
    </source>
</evidence>
<gene>
    <name evidence="1" type="ORF">BIV57_05200</name>
</gene>
<dbReference type="STRING" id="1428644.BIV57_05200"/>
<dbReference type="AlphaFoldDB" id="A0A1J7CAI9"/>
<reference evidence="1 2" key="1">
    <citation type="submission" date="2016-10" db="EMBL/GenBank/DDBJ databases">
        <title>Genome sequence of Streptomyces gilvigriseus MUSC 26.</title>
        <authorList>
            <person name="Lee L.-H."/>
            <person name="Ser H.-L."/>
        </authorList>
    </citation>
    <scope>NUCLEOTIDE SEQUENCE [LARGE SCALE GENOMIC DNA]</scope>
    <source>
        <strain evidence="1 2">MUSC 26</strain>
    </source>
</reference>
<sequence length="278" mass="30472">MTLTPANPRPVDGHRPIPTALRPELAWATDLRLTGAQRHLLHAVNDWLRRTDGGNAPIAAAAERAFQLLGDEKAFDHQPPRGGATLWAPGRLTLELLRCRRNPTPLVWEPVNTIPNSPQPVVGVENHATFRTLLTALRERPDPRWAAVIWTQGRNTAPLKSLTELPFTVIQLDYLGDLDLPGLTIAAAACAAAERSDIPAGPALHLWELLLDQPSRPDRPVRLSEARKATAWLPPATRPRACEVLCAGRAIPQEALRLEILRNELNSHLDSPAAPGHP</sequence>
<organism evidence="1 2">
    <name type="scientific">Mangrovactinospora gilvigrisea</name>
    <dbReference type="NCBI Taxonomy" id="1428644"/>
    <lineage>
        <taxon>Bacteria</taxon>
        <taxon>Bacillati</taxon>
        <taxon>Actinomycetota</taxon>
        <taxon>Actinomycetes</taxon>
        <taxon>Kitasatosporales</taxon>
        <taxon>Streptomycetaceae</taxon>
        <taxon>Mangrovactinospora</taxon>
    </lineage>
</organism>
<dbReference type="EMBL" id="MLCF01000019">
    <property type="protein sequence ID" value="OIV38532.1"/>
    <property type="molecule type" value="Genomic_DNA"/>
</dbReference>
<evidence type="ECO:0000313" key="1">
    <source>
        <dbReference type="EMBL" id="OIV38532.1"/>
    </source>
</evidence>
<keyword evidence="2" id="KW-1185">Reference proteome</keyword>
<name>A0A1J7CAI9_9ACTN</name>
<evidence type="ECO:0008006" key="3">
    <source>
        <dbReference type="Google" id="ProtNLM"/>
    </source>
</evidence>
<proteinExistence type="predicted"/>
<comment type="caution">
    <text evidence="1">The sequence shown here is derived from an EMBL/GenBank/DDBJ whole genome shotgun (WGS) entry which is preliminary data.</text>
</comment>